<protein>
    <submittedName>
        <fullName evidence="9">AAA_12 domain-containing protein</fullName>
    </submittedName>
</protein>
<dbReference type="WBParaSite" id="HPBE_0002215601-mRNA-1">
    <property type="protein sequence ID" value="HPBE_0002215601-mRNA-1"/>
    <property type="gene ID" value="HPBE_0002215601"/>
</dbReference>
<evidence type="ECO:0000256" key="3">
    <source>
        <dbReference type="ARBA" id="ARBA00022806"/>
    </source>
</evidence>
<evidence type="ECO:0000256" key="1">
    <source>
        <dbReference type="ARBA" id="ARBA00022741"/>
    </source>
</evidence>
<keyword evidence="8" id="KW-1185">Reference proteome</keyword>
<proteinExistence type="predicted"/>
<feature type="compositionally biased region" description="Polar residues" evidence="5">
    <location>
        <begin position="24"/>
        <end position="46"/>
    </location>
</feature>
<name>A0A183GHU1_HELPZ</name>
<accession>A0A183GHU1</accession>
<keyword evidence="2" id="KW-0378">Hydrolase</keyword>
<evidence type="ECO:0000256" key="5">
    <source>
        <dbReference type="SAM" id="MobiDB-lite"/>
    </source>
</evidence>
<reference evidence="7 8" key="1">
    <citation type="submission" date="2018-11" db="EMBL/GenBank/DDBJ databases">
        <authorList>
            <consortium name="Pathogen Informatics"/>
        </authorList>
    </citation>
    <scope>NUCLEOTIDE SEQUENCE [LARGE SCALE GENOMIC DNA]</scope>
</reference>
<evidence type="ECO:0000313" key="7">
    <source>
        <dbReference type="EMBL" id="VDP30774.1"/>
    </source>
</evidence>
<sequence>MGDQSDTAEPPQPPPRPLRAARRTSMQSSLPKKATGPSSASTQAGQSRRPSAASPAPTGSSEETEAGADTQPSGAKILPDSMTSAGSVLQESSTPLRKVGSTPLDSWADAQTFEPRSSIRTLLLAANTNPANAITSRAAAQSMERPQRGAPSFDGLSTITTFVATNLRADAQHNELHQASNIYSPPAANNEPFDTSNSRGLVLGLEDTAATSPPHLELLNITEAAYTIPSSGAQSPKPPAPIEFTSSGADAQNSESHQSTSKSSPLPSALQDPAPLSAVRRQNTPTSSTASSASATPSRPERLNQPEAIPTFQGVQAYMAGPPLPQSTPDNYTNPWVPYHPWAQYLTRRPIYGNLSEASVTSHLPAFVYRHLGPAGYFGRCPEAITIAPKICEFNIADAQENQLLLAETRLNVSTAMRFSQLPVSEEAEEFLTNAVRTFLPAYPERAILPLRVFRPTPADQEWLQDRASQFSSYSKNKRDARKRMSKLFSVACAALSATTHATDDKSTHHVMASVPSLQAHPIRLQFELEGITSETGWNPQRPADVWIVGSDIVARMTIARASFDFARRITDVELHSTISCHRPLRRSIQQLGQTSPEAGIQVNMCVRLATLPTGTDPVFALLAEHQIFAALDGDSTARRAHQILDAVYDPQARTPTTSVDLHTVLRSLVTDFRDQLRPNEIKSLSAYARGRELIETTIFHPERTLELTDAERDRYFIAERENPDATEDAVLIMFRVRRPRILCMTTSALLNSTRPSGLFNSYLTETRILICDEASQIPEPVFVAMTSWFPDARMILIGDVHQLAPHIRCARTSTAAIHGARGAMNLLLSKDVPVAPLLTTFRAHPALNGLPNSLFYEGRLVSGTPERQRRMLTDLLRLPNPQVPFLLVHVEGMSTRSAGGSHSNEAEARYCCEIIQALLARGISPTSLAIVTFYKEQARLLQDYAARQGVAIHTVDSVQGREFDIVILLTTRSDVDPDTSNFLDDPLRMNVALTRCRHGQIVLGNITALRILRNWACVLHWAQGHRVFIRTSTLEDILS</sequence>
<evidence type="ECO:0000313" key="8">
    <source>
        <dbReference type="Proteomes" id="UP000050761"/>
    </source>
</evidence>
<feature type="compositionally biased region" description="Polar residues" evidence="5">
    <location>
        <begin position="244"/>
        <end position="266"/>
    </location>
</feature>
<feature type="compositionally biased region" description="Low complexity" evidence="5">
    <location>
        <begin position="47"/>
        <end position="57"/>
    </location>
</feature>
<dbReference type="InterPro" id="IPR027417">
    <property type="entry name" value="P-loop_NTPase"/>
</dbReference>
<feature type="region of interest" description="Disordered" evidence="5">
    <location>
        <begin position="1"/>
        <end position="108"/>
    </location>
</feature>
<dbReference type="PANTHER" id="PTHR43788:SF16">
    <property type="entry name" value="HELICASE WITH ZINC FINGER 2"/>
    <property type="match status" value="1"/>
</dbReference>
<dbReference type="Proteomes" id="UP000050761">
    <property type="component" value="Unassembled WGS sequence"/>
</dbReference>
<feature type="compositionally biased region" description="Low complexity" evidence="5">
    <location>
        <begin position="284"/>
        <end position="298"/>
    </location>
</feature>
<dbReference type="SUPFAM" id="SSF52540">
    <property type="entry name" value="P-loop containing nucleoside triphosphate hydrolases"/>
    <property type="match status" value="1"/>
</dbReference>
<evidence type="ECO:0000313" key="9">
    <source>
        <dbReference type="WBParaSite" id="HPBE_0002215601-mRNA-1"/>
    </source>
</evidence>
<evidence type="ECO:0000256" key="4">
    <source>
        <dbReference type="ARBA" id="ARBA00022840"/>
    </source>
</evidence>
<reference evidence="9" key="2">
    <citation type="submission" date="2019-09" db="UniProtKB">
        <authorList>
            <consortium name="WormBaseParasite"/>
        </authorList>
    </citation>
    <scope>IDENTIFICATION</scope>
</reference>
<evidence type="ECO:0000259" key="6">
    <source>
        <dbReference type="Pfam" id="PF13087"/>
    </source>
</evidence>
<dbReference type="InterPro" id="IPR047187">
    <property type="entry name" value="SF1_C_Upf1"/>
</dbReference>
<dbReference type="PANTHER" id="PTHR43788">
    <property type="entry name" value="DNA2/NAM7 HELICASE FAMILY MEMBER"/>
    <property type="match status" value="1"/>
</dbReference>
<feature type="compositionally biased region" description="Polar residues" evidence="5">
    <location>
        <begin position="81"/>
        <end position="95"/>
    </location>
</feature>
<accession>A0A3P8DFF4</accession>
<feature type="region of interest" description="Disordered" evidence="5">
    <location>
        <begin position="229"/>
        <end position="304"/>
    </location>
</feature>
<dbReference type="InterPro" id="IPR041679">
    <property type="entry name" value="DNA2/NAM7-like_C"/>
</dbReference>
<keyword evidence="4" id="KW-0067">ATP-binding</keyword>
<dbReference type="GO" id="GO:0005524">
    <property type="term" value="F:ATP binding"/>
    <property type="evidence" value="ECO:0007669"/>
    <property type="project" value="UniProtKB-KW"/>
</dbReference>
<keyword evidence="3" id="KW-0347">Helicase</keyword>
<dbReference type="OrthoDB" id="5851052at2759"/>
<organism evidence="8 9">
    <name type="scientific">Heligmosomoides polygyrus</name>
    <name type="common">Parasitic roundworm</name>
    <dbReference type="NCBI Taxonomy" id="6339"/>
    <lineage>
        <taxon>Eukaryota</taxon>
        <taxon>Metazoa</taxon>
        <taxon>Ecdysozoa</taxon>
        <taxon>Nematoda</taxon>
        <taxon>Chromadorea</taxon>
        <taxon>Rhabditida</taxon>
        <taxon>Rhabditina</taxon>
        <taxon>Rhabditomorpha</taxon>
        <taxon>Strongyloidea</taxon>
        <taxon>Heligmosomidae</taxon>
        <taxon>Heligmosomoides</taxon>
    </lineage>
</organism>
<dbReference type="GO" id="GO:0043139">
    <property type="term" value="F:5'-3' DNA helicase activity"/>
    <property type="evidence" value="ECO:0007669"/>
    <property type="project" value="TreeGrafter"/>
</dbReference>
<dbReference type="EMBL" id="UZAH01033707">
    <property type="protein sequence ID" value="VDP30774.1"/>
    <property type="molecule type" value="Genomic_DNA"/>
</dbReference>
<dbReference type="GO" id="GO:0016787">
    <property type="term" value="F:hydrolase activity"/>
    <property type="evidence" value="ECO:0007669"/>
    <property type="project" value="UniProtKB-KW"/>
</dbReference>
<gene>
    <name evidence="7" type="ORF">HPBE_LOCUS22154</name>
</gene>
<dbReference type="AlphaFoldDB" id="A0A183GHU1"/>
<evidence type="ECO:0000256" key="2">
    <source>
        <dbReference type="ARBA" id="ARBA00022801"/>
    </source>
</evidence>
<keyword evidence="1" id="KW-0547">Nucleotide-binding</keyword>
<dbReference type="InterPro" id="IPR050534">
    <property type="entry name" value="Coronavir_polyprotein_1ab"/>
</dbReference>
<dbReference type="CDD" id="cd18808">
    <property type="entry name" value="SF1_C_Upf1"/>
    <property type="match status" value="1"/>
</dbReference>
<feature type="domain" description="DNA2/NAM7 helicase-like C-terminal" evidence="6">
    <location>
        <begin position="831"/>
        <end position="1006"/>
    </location>
</feature>
<dbReference type="Pfam" id="PF13087">
    <property type="entry name" value="AAA_12"/>
    <property type="match status" value="1"/>
</dbReference>
<dbReference type="Gene3D" id="3.40.50.300">
    <property type="entry name" value="P-loop containing nucleotide triphosphate hydrolases"/>
    <property type="match status" value="2"/>
</dbReference>